<accession>E6PTW5</accession>
<reference evidence="2" key="1">
    <citation type="submission" date="2009-10" db="EMBL/GenBank/DDBJ databases">
        <title>Diversity of trophic interactions inside an arsenic-rich microbial ecosystem.</title>
        <authorList>
            <person name="Bertin P.N."/>
            <person name="Heinrich-Salmeron A."/>
            <person name="Pelletier E."/>
            <person name="Goulhen-Chollet F."/>
            <person name="Arsene-Ploetze F."/>
            <person name="Gallien S."/>
            <person name="Calteau A."/>
            <person name="Vallenet D."/>
            <person name="Casiot C."/>
            <person name="Chane-Woon-Ming B."/>
            <person name="Giloteaux L."/>
            <person name="Barakat M."/>
            <person name="Bonnefoy V."/>
            <person name="Bruneel O."/>
            <person name="Chandler M."/>
            <person name="Cleiss J."/>
            <person name="Duran R."/>
            <person name="Elbaz-Poulichet F."/>
            <person name="Fonknechten N."/>
            <person name="Lauga B."/>
            <person name="Mornico D."/>
            <person name="Ortet P."/>
            <person name="Schaeffer C."/>
            <person name="Siguier P."/>
            <person name="Alexander Thil Smith A."/>
            <person name="Van Dorsselaer A."/>
            <person name="Weissenbach J."/>
            <person name="Medigue C."/>
            <person name="Le Paslier D."/>
        </authorList>
    </citation>
    <scope>NUCLEOTIDE SEQUENCE</scope>
</reference>
<evidence type="ECO:0000256" key="1">
    <source>
        <dbReference type="SAM" id="MobiDB-lite"/>
    </source>
</evidence>
<sequence>MILRSTDVCSAFSERLRPGRPGCSLTVLFAIRHLVLGYLNIKITHGTLNSFTPSEDPTVQPFAAYPRSVKTHRPRPGTSLQSR</sequence>
<name>E6PTW5_9ZZZZ</name>
<gene>
    <name evidence="2" type="ORF">CARN2_3849</name>
</gene>
<proteinExistence type="predicted"/>
<feature type="region of interest" description="Disordered" evidence="1">
    <location>
        <begin position="62"/>
        <end position="83"/>
    </location>
</feature>
<protein>
    <submittedName>
        <fullName evidence="2">Uncharacterized protein</fullName>
    </submittedName>
</protein>
<dbReference type="AlphaFoldDB" id="E6PTW5"/>
<comment type="caution">
    <text evidence="2">The sequence shown here is derived from an EMBL/GenBank/DDBJ whole genome shotgun (WGS) entry which is preliminary data.</text>
</comment>
<organism evidence="2">
    <name type="scientific">mine drainage metagenome</name>
    <dbReference type="NCBI Taxonomy" id="410659"/>
    <lineage>
        <taxon>unclassified sequences</taxon>
        <taxon>metagenomes</taxon>
        <taxon>ecological metagenomes</taxon>
    </lineage>
</organism>
<evidence type="ECO:0000313" key="2">
    <source>
        <dbReference type="EMBL" id="CBH98372.1"/>
    </source>
</evidence>
<dbReference type="EMBL" id="CABM01000051">
    <property type="protein sequence ID" value="CBH98372.1"/>
    <property type="molecule type" value="Genomic_DNA"/>
</dbReference>